<feature type="transmembrane region" description="Helical" evidence="3">
    <location>
        <begin position="126"/>
        <end position="146"/>
    </location>
</feature>
<comment type="catalytic activity">
    <reaction evidence="2">
        <text>2 GTP = 3',3'-c-di-GMP + 2 diphosphate</text>
        <dbReference type="Rhea" id="RHEA:24898"/>
        <dbReference type="ChEBI" id="CHEBI:33019"/>
        <dbReference type="ChEBI" id="CHEBI:37565"/>
        <dbReference type="ChEBI" id="CHEBI:58805"/>
        <dbReference type="EC" id="2.7.7.65"/>
    </reaction>
</comment>
<keyword evidence="6" id="KW-1185">Reference proteome</keyword>
<dbReference type="InterPro" id="IPR043128">
    <property type="entry name" value="Rev_trsase/Diguanyl_cyclase"/>
</dbReference>
<dbReference type="InterPro" id="IPR029787">
    <property type="entry name" value="Nucleotide_cyclase"/>
</dbReference>
<dbReference type="Gene3D" id="3.30.70.270">
    <property type="match status" value="1"/>
</dbReference>
<name>A0A1T5DHB0_9SPHN</name>
<keyword evidence="3" id="KW-0472">Membrane</keyword>
<sequence length="417" mass="44278">MARPYRNGINRSAGANGASAALRVRGTMAAAVIIIIIALTFSAAMLTGVMLIAWRSFGRPRHALLWAAAFAVATVEWIANLAFRIAHAQDNAAIYAAIAGLSCLSNALIAAGFVQRSRPQTGPGPFLIAAAGAALLIAGAAIVVPHDGVRDATGLLFGGAMMAISAAHVGRGFRSASLPERSVTLMLMLFAMLDGAMAVIALRQGIAGQGEAFALFRTILVLLYPPAFIGVGLFSVFLVAADLAETMRTLATSDVLTGVYNRRGFEDAAERAIRNAHRQRQPLSVVVADIDGFKAINDRYGHGVGDRALRHFASRVERLVRRGDLIGRIGGEEFALLLVNTRPQDAVEVVERIRRDIAAMPVSGPDRIVMTASFGVTGLRPGDISLASLLTRADRALYRSKLDGRDRVTSAEELEEA</sequence>
<feature type="transmembrane region" description="Helical" evidence="3">
    <location>
        <begin position="92"/>
        <end position="114"/>
    </location>
</feature>
<feature type="transmembrane region" description="Helical" evidence="3">
    <location>
        <begin position="152"/>
        <end position="170"/>
    </location>
</feature>
<evidence type="ECO:0000256" key="1">
    <source>
        <dbReference type="ARBA" id="ARBA00012528"/>
    </source>
</evidence>
<evidence type="ECO:0000256" key="2">
    <source>
        <dbReference type="ARBA" id="ARBA00034247"/>
    </source>
</evidence>
<evidence type="ECO:0000313" key="5">
    <source>
        <dbReference type="EMBL" id="SKB70961.1"/>
    </source>
</evidence>
<feature type="transmembrane region" description="Helical" evidence="3">
    <location>
        <begin position="64"/>
        <end position="86"/>
    </location>
</feature>
<dbReference type="FunFam" id="3.30.70.270:FF:000001">
    <property type="entry name" value="Diguanylate cyclase domain protein"/>
    <property type="match status" value="1"/>
</dbReference>
<evidence type="ECO:0000256" key="3">
    <source>
        <dbReference type="SAM" id="Phobius"/>
    </source>
</evidence>
<evidence type="ECO:0000259" key="4">
    <source>
        <dbReference type="PROSITE" id="PS50887"/>
    </source>
</evidence>
<evidence type="ECO:0000313" key="6">
    <source>
        <dbReference type="Proteomes" id="UP000189818"/>
    </source>
</evidence>
<dbReference type="Proteomes" id="UP000189818">
    <property type="component" value="Unassembled WGS sequence"/>
</dbReference>
<dbReference type="InterPro" id="IPR000160">
    <property type="entry name" value="GGDEF_dom"/>
</dbReference>
<dbReference type="PANTHER" id="PTHR45138">
    <property type="entry name" value="REGULATORY COMPONENTS OF SENSORY TRANSDUCTION SYSTEM"/>
    <property type="match status" value="1"/>
</dbReference>
<dbReference type="EC" id="2.7.7.65" evidence="1"/>
<dbReference type="STRING" id="439228.SAMN06295920_105177"/>
<dbReference type="PANTHER" id="PTHR45138:SF9">
    <property type="entry name" value="DIGUANYLATE CYCLASE DGCM-RELATED"/>
    <property type="match status" value="1"/>
</dbReference>
<dbReference type="PROSITE" id="PS50887">
    <property type="entry name" value="GGDEF"/>
    <property type="match status" value="1"/>
</dbReference>
<organism evidence="5 6">
    <name type="scientific">Rhizorhabdus histidinilytica</name>
    <dbReference type="NCBI Taxonomy" id="439228"/>
    <lineage>
        <taxon>Bacteria</taxon>
        <taxon>Pseudomonadati</taxon>
        <taxon>Pseudomonadota</taxon>
        <taxon>Alphaproteobacteria</taxon>
        <taxon>Sphingomonadales</taxon>
        <taxon>Sphingomonadaceae</taxon>
        <taxon>Rhizorhabdus</taxon>
    </lineage>
</organism>
<feature type="transmembrane region" description="Helical" evidence="3">
    <location>
        <begin position="182"/>
        <end position="202"/>
    </location>
</feature>
<dbReference type="Pfam" id="PF00990">
    <property type="entry name" value="GGDEF"/>
    <property type="match status" value="1"/>
</dbReference>
<dbReference type="InterPro" id="IPR050469">
    <property type="entry name" value="Diguanylate_Cyclase"/>
</dbReference>
<dbReference type="EMBL" id="FUYM01000005">
    <property type="protein sequence ID" value="SKB70961.1"/>
    <property type="molecule type" value="Genomic_DNA"/>
</dbReference>
<feature type="transmembrane region" description="Helical" evidence="3">
    <location>
        <begin position="214"/>
        <end position="240"/>
    </location>
</feature>
<keyword evidence="3" id="KW-0812">Transmembrane</keyword>
<dbReference type="SUPFAM" id="SSF55073">
    <property type="entry name" value="Nucleotide cyclase"/>
    <property type="match status" value="1"/>
</dbReference>
<keyword evidence="3" id="KW-1133">Transmembrane helix</keyword>
<dbReference type="GO" id="GO:0052621">
    <property type="term" value="F:diguanylate cyclase activity"/>
    <property type="evidence" value="ECO:0007669"/>
    <property type="project" value="UniProtKB-EC"/>
</dbReference>
<feature type="transmembrane region" description="Helical" evidence="3">
    <location>
        <begin position="28"/>
        <end position="52"/>
    </location>
</feature>
<gene>
    <name evidence="5" type="ORF">SAMN06295920_105177</name>
</gene>
<accession>A0A1T5DHB0</accession>
<dbReference type="NCBIfam" id="TIGR00254">
    <property type="entry name" value="GGDEF"/>
    <property type="match status" value="1"/>
</dbReference>
<feature type="domain" description="GGDEF" evidence="4">
    <location>
        <begin position="281"/>
        <end position="413"/>
    </location>
</feature>
<dbReference type="AlphaFoldDB" id="A0A1T5DHB0"/>
<proteinExistence type="predicted"/>
<dbReference type="CDD" id="cd01949">
    <property type="entry name" value="GGDEF"/>
    <property type="match status" value="1"/>
</dbReference>
<protein>
    <recommendedName>
        <fullName evidence="1">diguanylate cyclase</fullName>
        <ecNumber evidence="1">2.7.7.65</ecNumber>
    </recommendedName>
</protein>
<dbReference type="SMART" id="SM00267">
    <property type="entry name" value="GGDEF"/>
    <property type="match status" value="1"/>
</dbReference>
<reference evidence="6" key="1">
    <citation type="submission" date="2017-02" db="EMBL/GenBank/DDBJ databases">
        <authorList>
            <person name="Varghese N."/>
            <person name="Submissions S."/>
        </authorList>
    </citation>
    <scope>NUCLEOTIDE SEQUENCE [LARGE SCALE GENOMIC DNA]</scope>
    <source>
        <strain evidence="6">UM2</strain>
    </source>
</reference>